<dbReference type="GO" id="GO:0003676">
    <property type="term" value="F:nucleic acid binding"/>
    <property type="evidence" value="ECO:0007669"/>
    <property type="project" value="InterPro"/>
</dbReference>
<proteinExistence type="predicted"/>
<dbReference type="SUPFAM" id="SSF54928">
    <property type="entry name" value="RNA-binding domain, RBD"/>
    <property type="match status" value="1"/>
</dbReference>
<name>A0AAD7DM44_MYCRO</name>
<gene>
    <name evidence="1" type="ORF">B0H17DRAFT_1199042</name>
</gene>
<accession>A0AAD7DM44</accession>
<protein>
    <submittedName>
        <fullName evidence="1">Uncharacterized protein</fullName>
    </submittedName>
</protein>
<evidence type="ECO:0000313" key="2">
    <source>
        <dbReference type="Proteomes" id="UP001221757"/>
    </source>
</evidence>
<dbReference type="AlphaFoldDB" id="A0AAD7DM44"/>
<comment type="caution">
    <text evidence="1">The sequence shown here is derived from an EMBL/GenBank/DDBJ whole genome shotgun (WGS) entry which is preliminary data.</text>
</comment>
<organism evidence="1 2">
    <name type="scientific">Mycena rosella</name>
    <name type="common">Pink bonnet</name>
    <name type="synonym">Agaricus rosellus</name>
    <dbReference type="NCBI Taxonomy" id="1033263"/>
    <lineage>
        <taxon>Eukaryota</taxon>
        <taxon>Fungi</taxon>
        <taxon>Dikarya</taxon>
        <taxon>Basidiomycota</taxon>
        <taxon>Agaricomycotina</taxon>
        <taxon>Agaricomycetes</taxon>
        <taxon>Agaricomycetidae</taxon>
        <taxon>Agaricales</taxon>
        <taxon>Marasmiineae</taxon>
        <taxon>Mycenaceae</taxon>
        <taxon>Mycena</taxon>
    </lineage>
</organism>
<evidence type="ECO:0000313" key="1">
    <source>
        <dbReference type="EMBL" id="KAJ7694892.1"/>
    </source>
</evidence>
<dbReference type="InterPro" id="IPR035979">
    <property type="entry name" value="RBD_domain_sf"/>
</dbReference>
<keyword evidence="2" id="KW-1185">Reference proteome</keyword>
<reference evidence="1" key="1">
    <citation type="submission" date="2023-03" db="EMBL/GenBank/DDBJ databases">
        <title>Massive genome expansion in bonnet fungi (Mycena s.s.) driven by repeated elements and novel gene families across ecological guilds.</title>
        <authorList>
            <consortium name="Lawrence Berkeley National Laboratory"/>
            <person name="Harder C.B."/>
            <person name="Miyauchi S."/>
            <person name="Viragh M."/>
            <person name="Kuo A."/>
            <person name="Thoen E."/>
            <person name="Andreopoulos B."/>
            <person name="Lu D."/>
            <person name="Skrede I."/>
            <person name="Drula E."/>
            <person name="Henrissat B."/>
            <person name="Morin E."/>
            <person name="Kohler A."/>
            <person name="Barry K."/>
            <person name="LaButti K."/>
            <person name="Morin E."/>
            <person name="Salamov A."/>
            <person name="Lipzen A."/>
            <person name="Mereny Z."/>
            <person name="Hegedus B."/>
            <person name="Baldrian P."/>
            <person name="Stursova M."/>
            <person name="Weitz H."/>
            <person name="Taylor A."/>
            <person name="Grigoriev I.V."/>
            <person name="Nagy L.G."/>
            <person name="Martin F."/>
            <person name="Kauserud H."/>
        </authorList>
    </citation>
    <scope>NUCLEOTIDE SEQUENCE</scope>
    <source>
        <strain evidence="1">CBHHK067</strain>
    </source>
</reference>
<dbReference type="EMBL" id="JARKIE010000040">
    <property type="protein sequence ID" value="KAJ7694892.1"/>
    <property type="molecule type" value="Genomic_DNA"/>
</dbReference>
<dbReference type="Proteomes" id="UP001221757">
    <property type="component" value="Unassembled WGS sequence"/>
</dbReference>
<dbReference type="CDD" id="cd00590">
    <property type="entry name" value="RRM_SF"/>
    <property type="match status" value="1"/>
</dbReference>
<sequence>MFFKAEKALATLHLRPIPNLEPPVILKFCVTANLKAFEAPDPTVFPRVIPALPAGCNEVTLYDALRPYGPLYSVRFDPIAGGLVQFWTEDNAQDAEISGPTKPGRQIHVKPGTCTRKDGTLDETRHMPRMCRACAQTRHMW</sequence>